<dbReference type="InterPro" id="IPR037523">
    <property type="entry name" value="VOC_core"/>
</dbReference>
<organism evidence="2 3">
    <name type="scientific">Arthrobacter sulfonylureivorans</name>
    <dbReference type="NCBI Taxonomy" id="2486855"/>
    <lineage>
        <taxon>Bacteria</taxon>
        <taxon>Bacillati</taxon>
        <taxon>Actinomycetota</taxon>
        <taxon>Actinomycetes</taxon>
        <taxon>Micrococcales</taxon>
        <taxon>Micrococcaceae</taxon>
        <taxon>Arthrobacter</taxon>
    </lineage>
</organism>
<dbReference type="Proteomes" id="UP000829069">
    <property type="component" value="Plasmid p1"/>
</dbReference>
<dbReference type="InterPro" id="IPR029068">
    <property type="entry name" value="Glyas_Bleomycin-R_OHBP_Dase"/>
</dbReference>
<accession>A0ABY3WH38</accession>
<dbReference type="SUPFAM" id="SSF54593">
    <property type="entry name" value="Glyoxalase/Bleomycin resistance protein/Dihydroxybiphenyl dioxygenase"/>
    <property type="match status" value="1"/>
</dbReference>
<reference evidence="2 3" key="1">
    <citation type="submission" date="2022-03" db="EMBL/GenBank/DDBJ databases">
        <title>Isotopic signatures of nitrous oxide derived from detoxification processes.</title>
        <authorList>
            <person name="Behrendt U."/>
            <person name="Buchen C."/>
            <person name="Well R."/>
            <person name="Ulrich A."/>
            <person name="Rohe L."/>
            <person name="Kolb S."/>
            <person name="Schloter M."/>
            <person name="Horn M.A."/>
            <person name="Augustin J."/>
        </authorList>
    </citation>
    <scope>NUCLEOTIDE SEQUENCE [LARGE SCALE GENOMIC DNA]</scope>
    <source>
        <strain evidence="2 3">S4-C24</strain>
        <plasmid evidence="2 3">p1</plasmid>
    </source>
</reference>
<evidence type="ECO:0000259" key="1">
    <source>
        <dbReference type="PROSITE" id="PS51819"/>
    </source>
</evidence>
<evidence type="ECO:0000313" key="3">
    <source>
        <dbReference type="Proteomes" id="UP000829069"/>
    </source>
</evidence>
<geneLocation type="plasmid" evidence="2 3">
    <name>p1</name>
</geneLocation>
<evidence type="ECO:0000313" key="2">
    <source>
        <dbReference type="EMBL" id="UNK47873.1"/>
    </source>
</evidence>
<gene>
    <name evidence="2" type="ORF">MNQ99_18550</name>
</gene>
<name>A0ABY3WH38_9MICC</name>
<keyword evidence="2" id="KW-0614">Plasmid</keyword>
<dbReference type="EMBL" id="CP093327">
    <property type="protein sequence ID" value="UNK47873.1"/>
    <property type="molecule type" value="Genomic_DNA"/>
</dbReference>
<sequence length="164" mass="17791">MSHVVEFLTVNVAVTSLDVTLPIYRALGLTDLEPSVMPELPIAMTDITLDVPGGTGISLISPHEAGLGPVGRFLDKRGEGVYSIALRVDDIEATMEDWAKLGLRWAVPEPIEIPGGRAARYVADRALLNWALPKELGGVLLEVVELRGEVRVDQRLTRAEAVRS</sequence>
<dbReference type="Pfam" id="PF13669">
    <property type="entry name" value="Glyoxalase_4"/>
    <property type="match status" value="1"/>
</dbReference>
<proteinExistence type="predicted"/>
<dbReference type="RefSeq" id="WP_241915570.1">
    <property type="nucleotide sequence ID" value="NZ_CP093327.1"/>
</dbReference>
<dbReference type="Gene3D" id="3.10.180.10">
    <property type="entry name" value="2,3-Dihydroxybiphenyl 1,2-Dioxygenase, domain 1"/>
    <property type="match status" value="1"/>
</dbReference>
<protein>
    <submittedName>
        <fullName evidence="2">VOC family protein</fullName>
    </submittedName>
</protein>
<keyword evidence="3" id="KW-1185">Reference proteome</keyword>
<feature type="domain" description="VOC" evidence="1">
    <location>
        <begin position="6"/>
        <end position="146"/>
    </location>
</feature>
<dbReference type="PROSITE" id="PS51819">
    <property type="entry name" value="VOC"/>
    <property type="match status" value="1"/>
</dbReference>